<feature type="compositionally biased region" description="Low complexity" evidence="1">
    <location>
        <begin position="795"/>
        <end position="844"/>
    </location>
</feature>
<dbReference type="InterPro" id="IPR035892">
    <property type="entry name" value="C2_domain_sf"/>
</dbReference>
<dbReference type="OrthoDB" id="10261837at2759"/>
<sequence length="900" mass="101763">MEIQGKLFVTVIQAQNLVVKSEKSNAAEIVGALFDPFSQSLERIQSFSSTHIKKLAPVFTVPGAIVGGVVGGVGGVIGGIAGGITSGVGGILDTITQKSKDGKEEEDEEKEKKEPGIVCTITMDDQEFKSNRSIEITEPKWNQSHSFNISNPMAELKFSVSLASDEKEYVIGTSLMNLIEEPHLWEQKPVAKWINLTKKIIKDQNNNQQNDSSNQNGNSQQKDNDEDEIVGRVELQLQYKYRKVWDSIYCGKMLLMENKFEEAIDQFNEAIQKYPTIAKLYSLVVDCYIGLRMYTKAFENSILFLQYDTEYHGYLKAANVLMESGQLDKAQNFIDKARQKDQSESSEDIKYAQMQLDHLMLVNNVNRLLEQGYEDFKNQDYSSAIQSFTLAIENNNHSTIFYELRALCYVAAKNYTQAINDTNRILEIDHNWPKKEQSVSGYLWKDGQINVMAKKRWFTMKSLFLFYYVDQNELNPQGIIVLNEFGIAPKPNQKVKFQLATKDRAYYLKVDANQPEEFDKWVGALTKLSKTKVRLPPIKESQDRIIWKTNFSLRKKEKTSFMLPDVMLLPEQLFVESGKLAFSIGDKIKSKLTSIPLSECSMTGWVYKMGQVNKDWQRRYFMISGTNLYYAKIKDFDEKTTISITPTGTLPLEKARIDPAPTTTNKANSFEVITLLRRRMLLATDTPELRDAWMKAIVIASGVQIAEKETETPTPTSEELFKSRGRKIKSLRAVPNLEQQLKEQQQKEQQQKEQQEIANRKITKGDVSAIESKYFTKFNLPVSPVGSQAIITSKSNLNNSTNSSPTLSSSPSTNPTLNNNTTTTTSTNNNNNNNNKNNNSPSPTVTRKESRSPQNRNSANISINDDDNSKESTGLLSGKNKSTDQVEDGSGKRCCKCTIQ</sequence>
<evidence type="ECO:0000256" key="1">
    <source>
        <dbReference type="SAM" id="MobiDB-lite"/>
    </source>
</evidence>
<accession>A0A152A6U4</accession>
<dbReference type="Proteomes" id="UP000076078">
    <property type="component" value="Unassembled WGS sequence"/>
</dbReference>
<dbReference type="InterPro" id="IPR019734">
    <property type="entry name" value="TPR_rpt"/>
</dbReference>
<dbReference type="PANTHER" id="PTHR14336:SF15">
    <property type="entry name" value="DUAL ADAPTER FOR PHOSPHOTYROSINE AND 3-PHOSPHOTYROSINE AND 3-PHOSPHOINOSITIDE"/>
    <property type="match status" value="1"/>
</dbReference>
<feature type="compositionally biased region" description="Low complexity" evidence="1">
    <location>
        <begin position="205"/>
        <end position="221"/>
    </location>
</feature>
<feature type="region of interest" description="Disordered" evidence="1">
    <location>
        <begin position="205"/>
        <end position="227"/>
    </location>
</feature>
<dbReference type="SMART" id="SM00233">
    <property type="entry name" value="PH"/>
    <property type="match status" value="2"/>
</dbReference>
<dbReference type="STRING" id="361077.A0A152A6U4"/>
<dbReference type="EMBL" id="LODT01000004">
    <property type="protein sequence ID" value="KYR01916.1"/>
    <property type="molecule type" value="Genomic_DNA"/>
</dbReference>
<evidence type="ECO:0000313" key="3">
    <source>
        <dbReference type="EMBL" id="KYR01916.1"/>
    </source>
</evidence>
<dbReference type="FunCoup" id="A0A152A6U4">
    <property type="interactions" value="78"/>
</dbReference>
<dbReference type="InterPro" id="IPR051707">
    <property type="entry name" value="PI-Interact_SigTrans_Reg"/>
</dbReference>
<dbReference type="PROSITE" id="PS50003">
    <property type="entry name" value="PH_DOMAIN"/>
    <property type="match status" value="2"/>
</dbReference>
<comment type="caution">
    <text evidence="3">The sequence shown here is derived from an EMBL/GenBank/DDBJ whole genome shotgun (WGS) entry which is preliminary data.</text>
</comment>
<feature type="domain" description="PH" evidence="2">
    <location>
        <begin position="436"/>
        <end position="530"/>
    </location>
</feature>
<feature type="region of interest" description="Disordered" evidence="1">
    <location>
        <begin position="795"/>
        <end position="900"/>
    </location>
</feature>
<protein>
    <recommendedName>
        <fullName evidence="2">PH domain-containing protein</fullName>
    </recommendedName>
</protein>
<keyword evidence="4" id="KW-1185">Reference proteome</keyword>
<organism evidence="3 4">
    <name type="scientific">Tieghemostelium lacteum</name>
    <name type="common">Slime mold</name>
    <name type="synonym">Dictyostelium lacteum</name>
    <dbReference type="NCBI Taxonomy" id="361077"/>
    <lineage>
        <taxon>Eukaryota</taxon>
        <taxon>Amoebozoa</taxon>
        <taxon>Evosea</taxon>
        <taxon>Eumycetozoa</taxon>
        <taxon>Dictyostelia</taxon>
        <taxon>Dictyosteliales</taxon>
        <taxon>Raperosteliaceae</taxon>
        <taxon>Tieghemostelium</taxon>
    </lineage>
</organism>
<dbReference type="AlphaFoldDB" id="A0A152A6U4"/>
<dbReference type="SUPFAM" id="SSF48452">
    <property type="entry name" value="TPR-like"/>
    <property type="match status" value="1"/>
</dbReference>
<name>A0A152A6U4_TIELA</name>
<dbReference type="SUPFAM" id="SSF49562">
    <property type="entry name" value="C2 domain (Calcium/lipid-binding domain, CaLB)"/>
    <property type="match status" value="1"/>
</dbReference>
<evidence type="ECO:0000313" key="4">
    <source>
        <dbReference type="Proteomes" id="UP000076078"/>
    </source>
</evidence>
<gene>
    <name evidence="3" type="ORF">DLAC_00705</name>
</gene>
<dbReference type="SUPFAM" id="SSF50729">
    <property type="entry name" value="PH domain-like"/>
    <property type="match status" value="2"/>
</dbReference>
<evidence type="ECO:0000259" key="2">
    <source>
        <dbReference type="PROSITE" id="PS50003"/>
    </source>
</evidence>
<dbReference type="OMA" id="RCCKCTI"/>
<dbReference type="Gene3D" id="2.60.40.150">
    <property type="entry name" value="C2 domain"/>
    <property type="match status" value="1"/>
</dbReference>
<dbReference type="Gene3D" id="1.25.40.10">
    <property type="entry name" value="Tetratricopeptide repeat domain"/>
    <property type="match status" value="2"/>
</dbReference>
<dbReference type="InterPro" id="IPR011993">
    <property type="entry name" value="PH-like_dom_sf"/>
</dbReference>
<dbReference type="Pfam" id="PF00168">
    <property type="entry name" value="C2"/>
    <property type="match status" value="1"/>
</dbReference>
<dbReference type="PANTHER" id="PTHR14336">
    <property type="entry name" value="TANDEM PH DOMAIN CONTAINING PROTEIN"/>
    <property type="match status" value="1"/>
</dbReference>
<dbReference type="InterPro" id="IPR000008">
    <property type="entry name" value="C2_dom"/>
</dbReference>
<feature type="domain" description="PH" evidence="2">
    <location>
        <begin position="599"/>
        <end position="702"/>
    </location>
</feature>
<dbReference type="InterPro" id="IPR011990">
    <property type="entry name" value="TPR-like_helical_dom_sf"/>
</dbReference>
<dbReference type="Gene3D" id="2.30.29.30">
    <property type="entry name" value="Pleckstrin-homology domain (PH domain)/Phosphotyrosine-binding domain (PTB)"/>
    <property type="match status" value="2"/>
</dbReference>
<proteinExistence type="predicted"/>
<dbReference type="InterPro" id="IPR001849">
    <property type="entry name" value="PH_domain"/>
</dbReference>
<reference evidence="3 4" key="1">
    <citation type="submission" date="2015-12" db="EMBL/GenBank/DDBJ databases">
        <title>Dictyostelia acquired genes for synthesis and detection of signals that induce cell-type specialization by lateral gene transfer from prokaryotes.</title>
        <authorList>
            <person name="Gloeckner G."/>
            <person name="Schaap P."/>
        </authorList>
    </citation>
    <scope>NUCLEOTIDE SEQUENCE [LARGE SCALE GENOMIC DNA]</scope>
    <source>
        <strain evidence="3 4">TK</strain>
    </source>
</reference>
<dbReference type="Pfam" id="PF00169">
    <property type="entry name" value="PH"/>
    <property type="match status" value="2"/>
</dbReference>
<dbReference type="InParanoid" id="A0A152A6U4"/>
<feature type="region of interest" description="Disordered" evidence="1">
    <location>
        <begin position="740"/>
        <end position="759"/>
    </location>
</feature>
<dbReference type="SMART" id="SM00028">
    <property type="entry name" value="TPR"/>
    <property type="match status" value="4"/>
</dbReference>